<organism evidence="2 3">
    <name type="scientific">Mytilus coruscus</name>
    <name type="common">Sea mussel</name>
    <dbReference type="NCBI Taxonomy" id="42192"/>
    <lineage>
        <taxon>Eukaryota</taxon>
        <taxon>Metazoa</taxon>
        <taxon>Spiralia</taxon>
        <taxon>Lophotrochozoa</taxon>
        <taxon>Mollusca</taxon>
        <taxon>Bivalvia</taxon>
        <taxon>Autobranchia</taxon>
        <taxon>Pteriomorphia</taxon>
        <taxon>Mytilida</taxon>
        <taxon>Mytiloidea</taxon>
        <taxon>Mytilidae</taxon>
        <taxon>Mytilinae</taxon>
        <taxon>Mytilus</taxon>
    </lineage>
</organism>
<accession>A0A6J8EJW4</accession>
<feature type="transmembrane region" description="Helical" evidence="1">
    <location>
        <begin position="140"/>
        <end position="164"/>
    </location>
</feature>
<protein>
    <submittedName>
        <fullName evidence="2">Uncharacterized protein</fullName>
    </submittedName>
</protein>
<name>A0A6J8EJW4_MYTCO</name>
<dbReference type="OrthoDB" id="195226at2759"/>
<keyword evidence="1" id="KW-0812">Transmembrane</keyword>
<feature type="transmembrane region" description="Helical" evidence="1">
    <location>
        <begin position="294"/>
        <end position="315"/>
    </location>
</feature>
<dbReference type="AlphaFoldDB" id="A0A6J8EJW4"/>
<keyword evidence="1" id="KW-0472">Membrane</keyword>
<feature type="transmembrane region" description="Helical" evidence="1">
    <location>
        <begin position="68"/>
        <end position="91"/>
    </location>
</feature>
<reference evidence="2 3" key="1">
    <citation type="submission" date="2020-06" db="EMBL/GenBank/DDBJ databases">
        <authorList>
            <person name="Li R."/>
            <person name="Bekaert M."/>
        </authorList>
    </citation>
    <scope>NUCLEOTIDE SEQUENCE [LARGE SCALE GENOMIC DNA]</scope>
    <source>
        <strain evidence="3">wild</strain>
    </source>
</reference>
<evidence type="ECO:0000313" key="2">
    <source>
        <dbReference type="EMBL" id="CAC5420196.1"/>
    </source>
</evidence>
<sequence>MTSKKIVQKKEVEPLLFETNLTFHPEDKNASRSIYFPDEDDIMDDFEEEILEIEEKKKRQVSLLWQDLLLLTFDFLQIFALLQSMALRWTWSGSWIAKSYFFFLFNLDVWEFMKVYKDAYVSTQSYYTPSATVPMSYSTFALAGGGCILFLIGIFVAVYLILWVRKDRQFLSKTAWMRRIYLIFVQLLTLPIGVSVGHIFHCNGDKNVDVINNIGCFQGSHWGYLVFGIFFYIVLFLVVPIYIIYRSRTEAMGSCSKHHEAYLLLKETEYKIGLNKVWLHSDIYFFSSFRYWGIYYRAIMQLVKLSLVIVFIAGFHNVKGQATAVTILLFLYALLFVIVRPFRLICFNILLIMTFISLGAAGIIGTLETSYNAYTLDNPWLLPQYSRWLIMVTILVWLLTWLCVTMYLIVNQCLYHCHCKHIPIWPTFSTSTEGQLSQESRKFLKMFLRAKILLKKMYDYPVMFAPVHTLSKQIQILNAYVREAEYLGDALHGTMLDLLDEIIEVHSNMCQKSLFAESVKDSIRNTAKQFLAVMPAFAKRLAQRDYDFILINPMKRRMLLKMYCMGIFLNGRSERVAKQKVLTKPELQRIWNEPSMLEFQEEDGYYEDLYPDPVDMSDSDSVDLSVSELEEEDDFMDMLGQMHEIEEINLNNASESFPCKICKNWSKEHQSLIMKMIEKSVQKTIELNKMFQPACVDGLTDFKDISPPVEAAVRASNDDTVTENTPDNSTCMVDILAIVQEQVQLQIQNLFKKKLIDINANVLEVQPPEKPSSATLQYQRPHFDKFKSYDHQMSLMTNVDQDQVSYLDLEEKIDDGSALPRSSQMYTCTPVEVPQGAPGASDPVEWVSFIHKMATVLNIEPESSEPQDQESPSFVLARLKPDKNDKKSAIELPLEGTIIDMVKSVEKEATSGHLKNRAVRGRDDKAFMVKKDDFNA</sequence>
<feature type="transmembrane region" description="Helical" evidence="1">
    <location>
        <begin position="221"/>
        <end position="245"/>
    </location>
</feature>
<evidence type="ECO:0000256" key="1">
    <source>
        <dbReference type="SAM" id="Phobius"/>
    </source>
</evidence>
<proteinExistence type="predicted"/>
<feature type="transmembrane region" description="Helical" evidence="1">
    <location>
        <begin position="180"/>
        <end position="201"/>
    </location>
</feature>
<feature type="transmembrane region" description="Helical" evidence="1">
    <location>
        <begin position="387"/>
        <end position="410"/>
    </location>
</feature>
<feature type="transmembrane region" description="Helical" evidence="1">
    <location>
        <begin position="321"/>
        <end position="339"/>
    </location>
</feature>
<keyword evidence="1" id="KW-1133">Transmembrane helix</keyword>
<dbReference type="Proteomes" id="UP000507470">
    <property type="component" value="Unassembled WGS sequence"/>
</dbReference>
<evidence type="ECO:0000313" key="3">
    <source>
        <dbReference type="Proteomes" id="UP000507470"/>
    </source>
</evidence>
<keyword evidence="3" id="KW-1185">Reference proteome</keyword>
<dbReference type="EMBL" id="CACVKT020009075">
    <property type="protein sequence ID" value="CAC5420196.1"/>
    <property type="molecule type" value="Genomic_DNA"/>
</dbReference>
<gene>
    <name evidence="2" type="ORF">MCOR_52446</name>
</gene>
<feature type="transmembrane region" description="Helical" evidence="1">
    <location>
        <begin position="346"/>
        <end position="367"/>
    </location>
</feature>